<dbReference type="RefSeq" id="XP_024500986.1">
    <property type="nucleotide sequence ID" value="XM_024646849.1"/>
</dbReference>
<dbReference type="OrthoDB" id="6337587at2759"/>
<evidence type="ECO:0000256" key="11">
    <source>
        <dbReference type="SAM" id="Phobius"/>
    </source>
</evidence>
<dbReference type="InterPro" id="IPR045357">
    <property type="entry name" value="Aminopeptidase_N-like_N"/>
</dbReference>
<dbReference type="AlphaFoldDB" id="A0A090L2V0"/>
<dbReference type="InterPro" id="IPR042097">
    <property type="entry name" value="Aminopeptidase_N-like_N_sf"/>
</dbReference>
<dbReference type="GO" id="GO:0070006">
    <property type="term" value="F:metalloaminopeptidase activity"/>
    <property type="evidence" value="ECO:0007669"/>
    <property type="project" value="TreeGrafter"/>
</dbReference>
<dbReference type="GO" id="GO:0016020">
    <property type="term" value="C:membrane"/>
    <property type="evidence" value="ECO:0007669"/>
    <property type="project" value="TreeGrafter"/>
</dbReference>
<feature type="domain" description="Peptidase M1 membrane alanine aminopeptidase" evidence="12">
    <location>
        <begin position="395"/>
        <end position="601"/>
    </location>
</feature>
<dbReference type="GO" id="GO:0005615">
    <property type="term" value="C:extracellular space"/>
    <property type="evidence" value="ECO:0007669"/>
    <property type="project" value="TreeGrafter"/>
</dbReference>
<keyword evidence="2 15" id="KW-0031">Aminopeptidase</keyword>
<proteinExistence type="inferred from homology"/>
<keyword evidence="16" id="KW-1185">Reference proteome</keyword>
<dbReference type="GO" id="GO:0008270">
    <property type="term" value="F:zinc ion binding"/>
    <property type="evidence" value="ECO:0007669"/>
    <property type="project" value="InterPro"/>
</dbReference>
<dbReference type="GO" id="GO:0042277">
    <property type="term" value="F:peptide binding"/>
    <property type="evidence" value="ECO:0007669"/>
    <property type="project" value="TreeGrafter"/>
</dbReference>
<gene>
    <name evidence="15 17 18" type="ORF">SRAE_1000006000</name>
</gene>
<dbReference type="InterPro" id="IPR050344">
    <property type="entry name" value="Peptidase_M1_aminopeptidases"/>
</dbReference>
<evidence type="ECO:0000256" key="2">
    <source>
        <dbReference type="ARBA" id="ARBA00022438"/>
    </source>
</evidence>
<organism evidence="15">
    <name type="scientific">Strongyloides ratti</name>
    <name type="common">Parasitic roundworm</name>
    <dbReference type="NCBI Taxonomy" id="34506"/>
    <lineage>
        <taxon>Eukaryota</taxon>
        <taxon>Metazoa</taxon>
        <taxon>Ecdysozoa</taxon>
        <taxon>Nematoda</taxon>
        <taxon>Chromadorea</taxon>
        <taxon>Rhabditida</taxon>
        <taxon>Tylenchina</taxon>
        <taxon>Panagrolaimomorpha</taxon>
        <taxon>Strongyloidoidea</taxon>
        <taxon>Strongyloididae</taxon>
        <taxon>Strongyloides</taxon>
    </lineage>
</organism>
<dbReference type="InterPro" id="IPR024571">
    <property type="entry name" value="ERAP1-like_C_dom"/>
</dbReference>
<dbReference type="SUPFAM" id="SSF63737">
    <property type="entry name" value="Leukotriene A4 hydrolase N-terminal domain"/>
    <property type="match status" value="1"/>
</dbReference>
<dbReference type="InterPro" id="IPR027268">
    <property type="entry name" value="Peptidase_M4/M1_CTD_sf"/>
</dbReference>
<accession>A0A090L2V0</accession>
<evidence type="ECO:0000313" key="17">
    <source>
        <dbReference type="WBParaSite" id="SRAE_1000006000.1"/>
    </source>
</evidence>
<dbReference type="Proteomes" id="UP000035682">
    <property type="component" value="Unplaced"/>
</dbReference>
<feature type="binding site" evidence="9">
    <location>
        <position position="489"/>
    </location>
    <ligand>
        <name>Zn(2+)</name>
        <dbReference type="ChEBI" id="CHEBI:29105"/>
        <note>catalytic</note>
    </ligand>
</feature>
<keyword evidence="11" id="KW-0472">Membrane</keyword>
<evidence type="ECO:0000256" key="5">
    <source>
        <dbReference type="ARBA" id="ARBA00022801"/>
    </source>
</evidence>
<feature type="binding site" evidence="9">
    <location>
        <position position="466"/>
    </location>
    <ligand>
        <name>Zn(2+)</name>
        <dbReference type="ChEBI" id="CHEBI:29105"/>
        <note>catalytic</note>
    </ligand>
</feature>
<dbReference type="GO" id="GO:0006508">
    <property type="term" value="P:proteolysis"/>
    <property type="evidence" value="ECO:0007669"/>
    <property type="project" value="UniProtKB-KW"/>
</dbReference>
<dbReference type="InterPro" id="IPR001930">
    <property type="entry name" value="Peptidase_M1"/>
</dbReference>
<dbReference type="GO" id="GO:0043171">
    <property type="term" value="P:peptide catabolic process"/>
    <property type="evidence" value="ECO:0007669"/>
    <property type="project" value="TreeGrafter"/>
</dbReference>
<dbReference type="WBParaSite" id="SRAE_1000006000.1">
    <property type="protein sequence ID" value="SRAE_1000006000.1"/>
    <property type="gene ID" value="WBGene00256654"/>
</dbReference>
<evidence type="ECO:0000313" key="16">
    <source>
        <dbReference type="Proteomes" id="UP000035682"/>
    </source>
</evidence>
<protein>
    <submittedName>
        <fullName evidence="15">Peptidase M1, membrane alanine aminopeptidase, N-terminal domain and ERAP1-like C-terminal domain-containing protein</fullName>
    </submittedName>
</protein>
<evidence type="ECO:0000313" key="18">
    <source>
        <dbReference type="WormBase" id="SRAE_1000006000"/>
    </source>
</evidence>
<dbReference type="SUPFAM" id="SSF55486">
    <property type="entry name" value="Metalloproteases ('zincins'), catalytic domain"/>
    <property type="match status" value="1"/>
</dbReference>
<dbReference type="InterPro" id="IPR034016">
    <property type="entry name" value="M1_APN-typ"/>
</dbReference>
<name>A0A090L2V0_STRRB</name>
<evidence type="ECO:0000256" key="6">
    <source>
        <dbReference type="ARBA" id="ARBA00022833"/>
    </source>
</evidence>
<evidence type="ECO:0000259" key="14">
    <source>
        <dbReference type="Pfam" id="PF17900"/>
    </source>
</evidence>
<dbReference type="InterPro" id="IPR014782">
    <property type="entry name" value="Peptidase_M1_dom"/>
</dbReference>
<keyword evidence="11" id="KW-1133">Transmembrane helix</keyword>
<evidence type="ECO:0000313" key="15">
    <source>
        <dbReference type="EMBL" id="CEF61784.1"/>
    </source>
</evidence>
<keyword evidence="11" id="KW-0812">Transmembrane</keyword>
<evidence type="ECO:0000256" key="1">
    <source>
        <dbReference type="ARBA" id="ARBA00010136"/>
    </source>
</evidence>
<evidence type="ECO:0000259" key="13">
    <source>
        <dbReference type="Pfam" id="PF11838"/>
    </source>
</evidence>
<dbReference type="STRING" id="34506.A0A090L2V0"/>
<comment type="cofactor">
    <cofactor evidence="9">
        <name>Zn(2+)</name>
        <dbReference type="ChEBI" id="CHEBI:29105"/>
    </cofactor>
    <text evidence="9">Binds 1 zinc ion per subunit.</text>
</comment>
<evidence type="ECO:0000256" key="10">
    <source>
        <dbReference type="PIRSR" id="PIRSR634016-4"/>
    </source>
</evidence>
<dbReference type="Gene3D" id="2.60.40.1730">
    <property type="entry name" value="tricorn interacting facor f3 domain"/>
    <property type="match status" value="1"/>
</dbReference>
<keyword evidence="3" id="KW-0645">Protease</keyword>
<dbReference type="GeneID" id="36374149"/>
<dbReference type="OMA" id="VWCQSAM"/>
<dbReference type="Pfam" id="PF17900">
    <property type="entry name" value="Peptidase_M1_N"/>
    <property type="match status" value="1"/>
</dbReference>
<feature type="binding site" evidence="9">
    <location>
        <position position="470"/>
    </location>
    <ligand>
        <name>Zn(2+)</name>
        <dbReference type="ChEBI" id="CHEBI:29105"/>
        <note>catalytic</note>
    </ligand>
</feature>
<dbReference type="WormBase" id="SRAE_1000006000">
    <property type="protein sequence ID" value="SRP11706"/>
    <property type="gene ID" value="WBGene00256654"/>
</dbReference>
<feature type="active site" description="Proton acceptor" evidence="8">
    <location>
        <position position="467"/>
    </location>
</feature>
<feature type="domain" description="ERAP1-like C-terminal" evidence="13">
    <location>
        <begin position="702"/>
        <end position="1010"/>
    </location>
</feature>
<evidence type="ECO:0000256" key="4">
    <source>
        <dbReference type="ARBA" id="ARBA00022723"/>
    </source>
</evidence>
<evidence type="ECO:0000256" key="7">
    <source>
        <dbReference type="ARBA" id="ARBA00023049"/>
    </source>
</evidence>
<comment type="similarity">
    <text evidence="1">Belongs to the peptidase M1 family.</text>
</comment>
<keyword evidence="6 9" id="KW-0862">Zinc</keyword>
<dbReference type="EMBL" id="LN609528">
    <property type="protein sequence ID" value="CEF61784.1"/>
    <property type="molecule type" value="Genomic_DNA"/>
</dbReference>
<dbReference type="GO" id="GO:0005737">
    <property type="term" value="C:cytoplasm"/>
    <property type="evidence" value="ECO:0007669"/>
    <property type="project" value="TreeGrafter"/>
</dbReference>
<dbReference type="PANTHER" id="PTHR11533">
    <property type="entry name" value="PROTEASE M1 ZINC METALLOPROTEASE"/>
    <property type="match status" value="1"/>
</dbReference>
<keyword evidence="4 9" id="KW-0479">Metal-binding</keyword>
<keyword evidence="7" id="KW-0482">Metalloprotease</keyword>
<dbReference type="CTD" id="36374149"/>
<dbReference type="Pfam" id="PF01433">
    <property type="entry name" value="Peptidase_M1"/>
    <property type="match status" value="1"/>
</dbReference>
<evidence type="ECO:0000256" key="3">
    <source>
        <dbReference type="ARBA" id="ARBA00022670"/>
    </source>
</evidence>
<evidence type="ECO:0000256" key="9">
    <source>
        <dbReference type="PIRSR" id="PIRSR634016-3"/>
    </source>
</evidence>
<keyword evidence="5" id="KW-0378">Hydrolase</keyword>
<dbReference type="CDD" id="cd09601">
    <property type="entry name" value="M1_APN-Q_like"/>
    <property type="match status" value="1"/>
</dbReference>
<evidence type="ECO:0000259" key="12">
    <source>
        <dbReference type="Pfam" id="PF01433"/>
    </source>
</evidence>
<dbReference type="PANTHER" id="PTHR11533:SF299">
    <property type="entry name" value="AMINOPEPTIDASE"/>
    <property type="match status" value="1"/>
</dbReference>
<dbReference type="FunFam" id="1.10.390.10:FF:000013">
    <property type="entry name" value="Aminopeptidase N"/>
    <property type="match status" value="1"/>
</dbReference>
<feature type="site" description="Transition state stabilizer" evidence="10">
    <location>
        <position position="552"/>
    </location>
</feature>
<reference evidence="17" key="2">
    <citation type="submission" date="2020-12" db="UniProtKB">
        <authorList>
            <consortium name="WormBaseParasite"/>
        </authorList>
    </citation>
    <scope>IDENTIFICATION</scope>
</reference>
<feature type="domain" description="Aminopeptidase N-like N-terminal" evidence="14">
    <location>
        <begin position="170"/>
        <end position="360"/>
    </location>
</feature>
<sequence length="1062" mass="124934">MTSQDKEQTEVFFTTTNNEVISSKEKNNFNIIRGKSFIFIVMVGGILFFIAAFLLVHFGDELFHSNTSYTDDPLNNIFQYLNKGRNRTSTGFLEPGLGKDNLNDFPSIYITHIPKDSNLPIWRKNYISGNKSIPLYTDSASYILSSIHTRSKGITLTPYLYEIFFQIYYDRFLTEKNEPQYKYNNIVVNITIYLHCHKRTNIIKLNQKNLTLWDRSFKLKKINNEINENIELTNVILNDPHETLEFIASKDLIPSNNYSLSLAYSVSLDHDDLAGLYKMTYRTNSSIDGIVLGTQLQPEFARRLFPCYDQPDMKAEFLISVRHPTAAKVISNSPPRLTVTSGNGYETTYFYKTKKMSTYLLAVVVSFFRYKETNHNGIPIRIYTEPMKIDGVDLALETTKKLLDYYENYFDIKYPLPKLDIHTYPQMRVHAMENWGIITIKTDNLIYQKNVHTYKHRYEIIKTISHETSHMWFGCLVTTTSWDLLWLNEGFATFMAFKGAEGIGSEKTLSDGLYYFDLQNLCMDIDQRFANTHPIIPKIKNTKYIVKNKILYIKSALILFMIEEVIGEEMFRESLHQFIKENAYKNVNNQQLLETMEYILEKRKGNNNILPVNITLTKFVEDWILQEGFPLVTVIKNNDNSLNLVQEVMDSERNINNRFINKWTIPIFIQDKIPQKYSLKWIVPGENLTIHQYSLPLDPHCRGYYRIKYSNEIYDQFYHTLITNHTSISTPSRARLIDDAFTLAEFNYIDYSIPLKLIQYYTKEKNYVPMAVFFKHFKNLKKIYSQETFFVHFTNYTNEILKCTYNYVNSKQFTNDKSFVGFSLISDVTSYVCDNGDVECIQESLKLFNNLKIICAESRLSNSSCNTIPMYRKQIVYQAAARYGDESAFDFLLKKYKEEDYGTEKKIIRAALLCTKNKHLFLMFLKNSLFELDGMPLLGDLRQFIYDLYAFSSHWRIVKKLIMDKTYFEALYVKYKSIPVHFSYFFKFLNAYCDNDKQYTELKEFYKREDENIKNLGTGVMMEIKKNLAECQKRIRHRKSENFRRIGEALFEIKKSYKIKCD</sequence>
<dbReference type="PRINTS" id="PR00756">
    <property type="entry name" value="ALADIPTASE"/>
</dbReference>
<dbReference type="Gene3D" id="1.25.50.20">
    <property type="match status" value="1"/>
</dbReference>
<dbReference type="Gene3D" id="1.10.390.10">
    <property type="entry name" value="Neutral Protease Domain 2"/>
    <property type="match status" value="1"/>
</dbReference>
<dbReference type="Pfam" id="PF11838">
    <property type="entry name" value="ERAP1_C"/>
    <property type="match status" value="1"/>
</dbReference>
<feature type="transmembrane region" description="Helical" evidence="11">
    <location>
        <begin position="36"/>
        <end position="58"/>
    </location>
</feature>
<evidence type="ECO:0000256" key="8">
    <source>
        <dbReference type="PIRSR" id="PIRSR634016-1"/>
    </source>
</evidence>
<reference evidence="15 16" key="1">
    <citation type="submission" date="2014-09" db="EMBL/GenBank/DDBJ databases">
        <authorList>
            <person name="Martin A.A."/>
        </authorList>
    </citation>
    <scope>NUCLEOTIDE SEQUENCE</scope>
    <source>
        <strain evidence="16">ED321</strain>
        <strain evidence="15">ED321 Heterogonic</strain>
    </source>
</reference>